<dbReference type="GO" id="GO:0006355">
    <property type="term" value="P:regulation of DNA-templated transcription"/>
    <property type="evidence" value="ECO:0007669"/>
    <property type="project" value="TreeGrafter"/>
</dbReference>
<dbReference type="InterPro" id="IPR046341">
    <property type="entry name" value="SET_dom_sf"/>
</dbReference>
<feature type="domain" description="SET" evidence="3">
    <location>
        <begin position="43"/>
        <end position="155"/>
    </location>
</feature>
<dbReference type="InterPro" id="IPR052296">
    <property type="entry name" value="TR-Histone_Methyltrans"/>
</dbReference>
<evidence type="ECO:0000256" key="2">
    <source>
        <dbReference type="ARBA" id="ARBA00023242"/>
    </source>
</evidence>
<name>A0A914BLV6_PATMI</name>
<dbReference type="InterPro" id="IPR044402">
    <property type="entry name" value="PRDM8-like_PR/SET"/>
</dbReference>
<dbReference type="Pfam" id="PF21549">
    <property type="entry name" value="PRDM2_PR"/>
    <property type="match status" value="1"/>
</dbReference>
<dbReference type="PROSITE" id="PS50280">
    <property type="entry name" value="SET"/>
    <property type="match status" value="1"/>
</dbReference>
<sequence length="183" mass="19936">MIESGPGLSVVVVAAAAAATTALRGMFPAVDLPHASPMLGRAGSVTTKSSDIETSVWTSTEIPADVSFGPFDGEFRLGAAMKDSRDSPYMLEVKYSEGRLVSGPDSHPTRWMRFVAAAHDEHEQNLSAVRSPEGRVMFRTTRSILRGEELLVWYTSAFAEYLGMPTTVNQYRGKKHCIVLVNL</sequence>
<dbReference type="RefSeq" id="XP_038077099.1">
    <property type="nucleotide sequence ID" value="XM_038221171.1"/>
</dbReference>
<dbReference type="GO" id="GO:0005634">
    <property type="term" value="C:nucleus"/>
    <property type="evidence" value="ECO:0007669"/>
    <property type="project" value="UniProtKB-SubCell"/>
</dbReference>
<evidence type="ECO:0000259" key="3">
    <source>
        <dbReference type="PROSITE" id="PS50280"/>
    </source>
</evidence>
<proteinExistence type="predicted"/>
<dbReference type="OMA" id="ACHARHV"/>
<evidence type="ECO:0000313" key="5">
    <source>
        <dbReference type="Proteomes" id="UP000887568"/>
    </source>
</evidence>
<reference evidence="4" key="1">
    <citation type="submission" date="2022-11" db="UniProtKB">
        <authorList>
            <consortium name="EnsemblMetazoa"/>
        </authorList>
    </citation>
    <scope>IDENTIFICATION</scope>
</reference>
<comment type="subcellular location">
    <subcellularLocation>
        <location evidence="1">Nucleus</location>
    </subcellularLocation>
</comment>
<evidence type="ECO:0000313" key="4">
    <source>
        <dbReference type="EnsemblMetazoa" id="XP_038077099.1"/>
    </source>
</evidence>
<dbReference type="AlphaFoldDB" id="A0A914BLV6"/>
<dbReference type="Gene3D" id="2.170.270.10">
    <property type="entry name" value="SET domain"/>
    <property type="match status" value="1"/>
</dbReference>
<organism evidence="4 5">
    <name type="scientific">Patiria miniata</name>
    <name type="common">Bat star</name>
    <name type="synonym">Asterina miniata</name>
    <dbReference type="NCBI Taxonomy" id="46514"/>
    <lineage>
        <taxon>Eukaryota</taxon>
        <taxon>Metazoa</taxon>
        <taxon>Echinodermata</taxon>
        <taxon>Eleutherozoa</taxon>
        <taxon>Asterozoa</taxon>
        <taxon>Asteroidea</taxon>
        <taxon>Valvatacea</taxon>
        <taxon>Valvatida</taxon>
        <taxon>Asterinidae</taxon>
        <taxon>Patiria</taxon>
    </lineage>
</organism>
<dbReference type="OrthoDB" id="9998363at2759"/>
<keyword evidence="2" id="KW-0539">Nucleus</keyword>
<dbReference type="InterPro" id="IPR001214">
    <property type="entry name" value="SET_dom"/>
</dbReference>
<accession>A0A914BLV6</accession>
<dbReference type="CDD" id="cd19192">
    <property type="entry name" value="PR-SET_PRDM8"/>
    <property type="match status" value="1"/>
</dbReference>
<dbReference type="PANTHER" id="PTHR16516">
    <property type="entry name" value="AGAP007109-PA"/>
    <property type="match status" value="1"/>
</dbReference>
<dbReference type="Proteomes" id="UP000887568">
    <property type="component" value="Unplaced"/>
</dbReference>
<evidence type="ECO:0000256" key="1">
    <source>
        <dbReference type="ARBA" id="ARBA00004123"/>
    </source>
</evidence>
<keyword evidence="5" id="KW-1185">Reference proteome</keyword>
<dbReference type="GeneID" id="119744948"/>
<protein>
    <recommendedName>
        <fullName evidence="3">SET domain-containing protein</fullName>
    </recommendedName>
</protein>
<dbReference type="PANTHER" id="PTHR16516:SF4">
    <property type="entry name" value="C2H2-TYPE DOMAIN-CONTAINING PROTEIN"/>
    <property type="match status" value="1"/>
</dbReference>
<dbReference type="EnsemblMetazoa" id="XM_038221171.1">
    <property type="protein sequence ID" value="XP_038077099.1"/>
    <property type="gene ID" value="LOC119744948"/>
</dbReference>